<sequence length="1315" mass="146130">MCAMKISACYIVKDEADELRRSLSSVAAAADEIVVVSTAGDAQVAAVTAEYHAALYEFPWRNDFAAARNFALARVTGDYIIFLDADEYFLHPAQVRPAIESYAARMPAWDLLMVRMEHYVSEGDRNHMMTDVLPRVLRGGDVLCYEGTIHEQAVRYDGAERILCYADDRLTCGHTGYMTVRSAEKVRRNIAMLEADAAEHGRKPWHAAYLADCYFGLKDYRRVLELSAEVLSSDLVIVGGRSKIYHQVIESMRALHYSDADMLKYVNAAIAGYPDLPDFYAERGMVLCGLGQYEPALASFIAAMDRYEDAVGIRRDDSFFNRDVAARVAERISLIYTHLGDTRNAEIWAEKGRRYRSEEDLPAADAKPRLTACYIVRDDAVHLKKSIESLCAYVDELIVLDTGSADGSADTAAALGARVYHFAWTDDFAAARNAALSHVHGDWVVFLDADEYVTPETAGNLRDVAAAADASGVQVLLVPWKNIDEDTGEVLLDSFAPRIFKYAQERRYIGRIHEELRDRGAVIKAVDVLPPERLELIHTGYSATLTRAKGERNLRMLLAEMETGADPERCLRYLAETYDRLGDARMAEHYALRDIERGRQAAVYASSSYRILLRLYGARPQMRDRRRSIAARAAEDFPELPEMHAEYAEACAACYDYAAAIRAAETALDTPAPQGGLEPSDFTQEAAVQLQRRMGVWKKIRAHERDVRISACVFVRNDARDMETWLENAASYADERLVLDTGSADGTREIAVRAGADVYDFAWTDDFATARNAALAHASGTWASVLDADEAFFDPREVRPYLAMMDVLMPDVDAVLLPIVHVDEDDGHREIGRAPHIRLVRLGRRLFYEGRVHERLQKVGGEPVFYQEPAALPIRHVGYSAGRMYEKHVRNLALLAAEIEQNGIRPGDYRYLADTYYGLGQCAAALLYAREALAEHAVSFGAQSHLYHVLLDCMEREEAQLSDQIVEAERACRAFPLLPDFHGRLGLLYEAAGDPVAIAELSRAMELYEMPADESGESSAFGMWAGEVSAARARLLLAAGDRAGANAALADAFTAGTAREAAVDVYAAMHRDDSPRRILEGLRAHIGTDAESLFYLYRTAEGSGRMQLAHATLDTLRAETGHAPELPPIYAAVRDRASEERPAYLTGLLAGDVRATPELLLRLERVRTAEGRHLYRRLRALLPDVLHAFWRYYDEPDTVPRPDTAEGYELVRASFIRTADEAQAARVIRCAGAFGIEYIRKLADDFTAAERPAAALAALLFYEEAGGAADAAYLYETGLACIALGKRDEGGAYLSRALAAEPENRKVRELMELIQ</sequence>
<feature type="domain" description="Glycosyltransferase 2-like" evidence="1">
    <location>
        <begin position="10"/>
        <end position="99"/>
    </location>
</feature>
<dbReference type="EMBL" id="AECV01000035">
    <property type="protein sequence ID" value="EFW29259.1"/>
    <property type="molecule type" value="Genomic_DNA"/>
</dbReference>
<keyword evidence="3" id="KW-1185">Reference proteome</keyword>
<dbReference type="Gene3D" id="3.90.550.10">
    <property type="entry name" value="Spore Coat Polysaccharide Biosynthesis Protein SpsA, Chain A"/>
    <property type="match status" value="3"/>
</dbReference>
<dbReference type="Gene3D" id="1.25.40.10">
    <property type="entry name" value="Tetratricopeptide repeat domain"/>
    <property type="match status" value="2"/>
</dbReference>
<dbReference type="InterPro" id="IPR011990">
    <property type="entry name" value="TPR-like_helical_dom_sf"/>
</dbReference>
<accession>E7N3S4</accession>
<reference evidence="2 3" key="1">
    <citation type="submission" date="2010-08" db="EMBL/GenBank/DDBJ databases">
        <authorList>
            <person name="Weinstock G."/>
            <person name="Sodergren E."/>
            <person name="Clifton S."/>
            <person name="Fulton L."/>
            <person name="Fulton B."/>
            <person name="Courtney L."/>
            <person name="Fronick C."/>
            <person name="Harrison M."/>
            <person name="Strong C."/>
            <person name="Farmer C."/>
            <person name="Delahaunty K."/>
            <person name="Markovic C."/>
            <person name="Hall O."/>
            <person name="Minx P."/>
            <person name="Tomlinson C."/>
            <person name="Mitreva M."/>
            <person name="Hou S."/>
            <person name="Chen J."/>
            <person name="Wollam A."/>
            <person name="Pepin K.H."/>
            <person name="Johnson M."/>
            <person name="Bhonagiri V."/>
            <person name="Zhang X."/>
            <person name="Suruliraj S."/>
            <person name="Warren W."/>
            <person name="Chinwalla A."/>
            <person name="Mardis E.R."/>
            <person name="Wilson R.K."/>
        </authorList>
    </citation>
    <scope>NUCLEOTIDE SEQUENCE [LARGE SCALE GENOMIC DNA]</scope>
    <source>
        <strain evidence="2 3">F0399</strain>
    </source>
</reference>
<name>E7N3S4_9FIRM</name>
<dbReference type="InterPro" id="IPR001173">
    <property type="entry name" value="Glyco_trans_2-like"/>
</dbReference>
<keyword evidence="2" id="KW-0328">Glycosyltransferase</keyword>
<evidence type="ECO:0000313" key="2">
    <source>
        <dbReference type="EMBL" id="EFW29259.1"/>
    </source>
</evidence>
<dbReference type="InterPro" id="IPR029044">
    <property type="entry name" value="Nucleotide-diphossugar_trans"/>
</dbReference>
<comment type="caution">
    <text evidence="2">The sequence shown here is derived from an EMBL/GenBank/DDBJ whole genome shotgun (WGS) entry which is preliminary data.</text>
</comment>
<dbReference type="Pfam" id="PF00535">
    <property type="entry name" value="Glycos_transf_2"/>
    <property type="match status" value="3"/>
</dbReference>
<dbReference type="SUPFAM" id="SSF53448">
    <property type="entry name" value="Nucleotide-diphospho-sugar transferases"/>
    <property type="match status" value="3"/>
</dbReference>
<dbReference type="SUPFAM" id="SSF48452">
    <property type="entry name" value="TPR-like"/>
    <property type="match status" value="1"/>
</dbReference>
<feature type="domain" description="Glycosyltransferase 2-like" evidence="1">
    <location>
        <begin position="723"/>
        <end position="832"/>
    </location>
</feature>
<dbReference type="PANTHER" id="PTHR43630">
    <property type="entry name" value="POLY-BETA-1,6-N-ACETYL-D-GLUCOSAMINE SYNTHASE"/>
    <property type="match status" value="1"/>
</dbReference>
<proteinExistence type="predicted"/>
<protein>
    <submittedName>
        <fullName evidence="2">Glycosyltransferase, group 2 family protein</fullName>
        <ecNumber evidence="2">2.4.-.-</ecNumber>
    </submittedName>
</protein>
<evidence type="ECO:0000313" key="3">
    <source>
        <dbReference type="Proteomes" id="UP000004633"/>
    </source>
</evidence>
<feature type="domain" description="Glycosyltransferase 2-like" evidence="1">
    <location>
        <begin position="383"/>
        <end position="494"/>
    </location>
</feature>
<dbReference type="EC" id="2.4.-.-" evidence="2"/>
<gene>
    <name evidence="2" type="ORF">HMPREF9555_01665</name>
</gene>
<evidence type="ECO:0000259" key="1">
    <source>
        <dbReference type="Pfam" id="PF00535"/>
    </source>
</evidence>
<dbReference type="GO" id="GO:0016757">
    <property type="term" value="F:glycosyltransferase activity"/>
    <property type="evidence" value="ECO:0007669"/>
    <property type="project" value="UniProtKB-KW"/>
</dbReference>
<organism evidence="2 3">
    <name type="scientific">Selenomonas artemidis F0399</name>
    <dbReference type="NCBI Taxonomy" id="749551"/>
    <lineage>
        <taxon>Bacteria</taxon>
        <taxon>Bacillati</taxon>
        <taxon>Bacillota</taxon>
        <taxon>Negativicutes</taxon>
        <taxon>Selenomonadales</taxon>
        <taxon>Selenomonadaceae</taxon>
        <taxon>Selenomonas</taxon>
    </lineage>
</organism>
<dbReference type="STRING" id="749551.HMPREF9555_01665"/>
<dbReference type="PANTHER" id="PTHR43630:SF2">
    <property type="entry name" value="GLYCOSYLTRANSFERASE"/>
    <property type="match status" value="1"/>
</dbReference>
<dbReference type="SMART" id="SM00028">
    <property type="entry name" value="TPR"/>
    <property type="match status" value="5"/>
</dbReference>
<dbReference type="HOGENOM" id="CLU_006196_0_0_9"/>
<keyword evidence="2" id="KW-0808">Transferase</keyword>
<dbReference type="Proteomes" id="UP000004633">
    <property type="component" value="Unassembled WGS sequence"/>
</dbReference>
<dbReference type="InterPro" id="IPR019734">
    <property type="entry name" value="TPR_rpt"/>
</dbReference>